<dbReference type="EMBL" id="JBHRSL010000001">
    <property type="protein sequence ID" value="MFC3050379.1"/>
    <property type="molecule type" value="Genomic_DNA"/>
</dbReference>
<dbReference type="Proteomes" id="UP001595444">
    <property type="component" value="Unassembled WGS sequence"/>
</dbReference>
<evidence type="ECO:0000313" key="2">
    <source>
        <dbReference type="EMBL" id="MFC3050379.1"/>
    </source>
</evidence>
<proteinExistence type="predicted"/>
<gene>
    <name evidence="2" type="ORF">ACFOKA_00520</name>
</gene>
<feature type="signal peptide" evidence="1">
    <location>
        <begin position="1"/>
        <end position="21"/>
    </location>
</feature>
<keyword evidence="1" id="KW-0732">Signal</keyword>
<keyword evidence="3" id="KW-1185">Reference proteome</keyword>
<accession>A0ABV7D043</accession>
<evidence type="ECO:0000313" key="3">
    <source>
        <dbReference type="Proteomes" id="UP001595444"/>
    </source>
</evidence>
<protein>
    <submittedName>
        <fullName evidence="2">Uncharacterized protein</fullName>
    </submittedName>
</protein>
<reference evidence="3" key="1">
    <citation type="journal article" date="2019" name="Int. J. Syst. Evol. Microbiol.">
        <title>The Global Catalogue of Microorganisms (GCM) 10K type strain sequencing project: providing services to taxonomists for standard genome sequencing and annotation.</title>
        <authorList>
            <consortium name="The Broad Institute Genomics Platform"/>
            <consortium name="The Broad Institute Genome Sequencing Center for Infectious Disease"/>
            <person name="Wu L."/>
            <person name="Ma J."/>
        </authorList>
    </citation>
    <scope>NUCLEOTIDE SEQUENCE [LARGE SCALE GENOMIC DNA]</scope>
    <source>
        <strain evidence="3">KCTC 62164</strain>
    </source>
</reference>
<comment type="caution">
    <text evidence="2">The sequence shown here is derived from an EMBL/GenBank/DDBJ whole genome shotgun (WGS) entry which is preliminary data.</text>
</comment>
<name>A0ABV7D043_9PROT</name>
<dbReference type="RefSeq" id="WP_194214773.1">
    <property type="nucleotide sequence ID" value="NZ_CP061205.1"/>
</dbReference>
<organism evidence="2 3">
    <name type="scientific">Kordiimonas pumila</name>
    <dbReference type="NCBI Taxonomy" id="2161677"/>
    <lineage>
        <taxon>Bacteria</taxon>
        <taxon>Pseudomonadati</taxon>
        <taxon>Pseudomonadota</taxon>
        <taxon>Alphaproteobacteria</taxon>
        <taxon>Kordiimonadales</taxon>
        <taxon>Kordiimonadaceae</taxon>
        <taxon>Kordiimonas</taxon>
    </lineage>
</organism>
<sequence length="465" mass="49208">MRLLAAFLSLAFFTFSLPLQAAENSFLPVLNSYVSMKLHLDDRNGQMVGAAWIRVKNTTDRPLVEVPFILNPGLHVTKVTNGAGAALGFSANLSPVSGYAGLRATVGTVSLSAPVPAGSEAEIVIQYRGILSPLESGGILGAKETLNPDFTMIRAESFGYPVIAAPTKASINMAINQPPYYQTATLELPSGYSVAGNLITDSPADAAKIDLKSDTPVAAMVLPIGRFTKEQQGAFLLASLTGNTVNSTDVLATNAPLAAQLTDWLGTPKTPLQISFVPDGYGTFTEPGFIMLPENSGGNTVVAAASADMVKAAIPAAWGIYQGAPGAWDNGLNTVLLILFDGTEAVASAEAAAFKAAQNAVNLNTTLGKMPVGDYQNPADKDAVGTLFFWLLYDRLGHDDFMAFARTLRTELPNSNAGYLMLADVIAEVKAPKAAQKLSVNWLEKGKLDKDIKKAQKFADVSERY</sequence>
<feature type="chain" id="PRO_5047027599" evidence="1">
    <location>
        <begin position="22"/>
        <end position="465"/>
    </location>
</feature>
<evidence type="ECO:0000256" key="1">
    <source>
        <dbReference type="SAM" id="SignalP"/>
    </source>
</evidence>